<evidence type="ECO:0000313" key="1">
    <source>
        <dbReference type="EMBL" id="SAL59685.1"/>
    </source>
</evidence>
<name>A0A158IT58_9BURK</name>
<dbReference type="Proteomes" id="UP000054977">
    <property type="component" value="Unassembled WGS sequence"/>
</dbReference>
<proteinExistence type="predicted"/>
<evidence type="ECO:0000313" key="2">
    <source>
        <dbReference type="Proteomes" id="UP000054977"/>
    </source>
</evidence>
<organism evidence="1 2">
    <name type="scientific">Caballeronia humi</name>
    <dbReference type="NCBI Taxonomy" id="326474"/>
    <lineage>
        <taxon>Bacteria</taxon>
        <taxon>Pseudomonadati</taxon>
        <taxon>Pseudomonadota</taxon>
        <taxon>Betaproteobacteria</taxon>
        <taxon>Burkholderiales</taxon>
        <taxon>Burkholderiaceae</taxon>
        <taxon>Caballeronia</taxon>
    </lineage>
</organism>
<dbReference type="AlphaFoldDB" id="A0A158IT58"/>
<accession>A0A158IT58</accession>
<dbReference type="STRING" id="326474.AWB65_05361"/>
<protein>
    <submittedName>
        <fullName evidence="1">Uncharacterized protein</fullName>
    </submittedName>
</protein>
<comment type="caution">
    <text evidence="1">The sequence shown here is derived from an EMBL/GenBank/DDBJ whole genome shotgun (WGS) entry which is preliminary data.</text>
</comment>
<reference evidence="1" key="1">
    <citation type="submission" date="2016-01" db="EMBL/GenBank/DDBJ databases">
        <authorList>
            <person name="Peeters C."/>
        </authorList>
    </citation>
    <scope>NUCLEOTIDE SEQUENCE [LARGE SCALE GENOMIC DNA]</scope>
    <source>
        <strain evidence="1">LMG 22934</strain>
    </source>
</reference>
<dbReference type="EMBL" id="FCNW02000043">
    <property type="protein sequence ID" value="SAL59685.1"/>
    <property type="molecule type" value="Genomic_DNA"/>
</dbReference>
<gene>
    <name evidence="1" type="ORF">AWB65_05361</name>
</gene>
<keyword evidence="2" id="KW-1185">Reference proteome</keyword>
<sequence length="314" mass="34515">MEQATAAWSYLEKTGQVSHEQFWGPSNPYLKKISELFENDFAVARLIDSSDLVIHAEGPGAIHHSPSLGAVNWLCSRMERRLRTLVESVLPMNERQARAVSRDLDLRLTGLAAGSLYLGFSVAPPQPRLGFEAADEQAMSLVRDAVESLPLVPQFVTDTDVSPEIANALPDPALRDAAIVAAHDLAPTGRKGIHTVEINAPRSHAASSVLGQRERVILRDNMRSPLIGKRYRGSFVGDLRALDLDTGRASLRHVADDINSIRCVFAKNITLAQKMYGRTVRVTGEYEAGKDGKPRLMKVFEIQEANLDLNANDD</sequence>